<evidence type="ECO:0000313" key="1">
    <source>
        <dbReference type="EMBL" id="GGU15081.1"/>
    </source>
</evidence>
<proteinExistence type="predicted"/>
<comment type="caution">
    <text evidence="1">The sequence shown here is derived from an EMBL/GenBank/DDBJ whole genome shotgun (WGS) entry which is preliminary data.</text>
</comment>
<evidence type="ECO:0000313" key="2">
    <source>
        <dbReference type="Proteomes" id="UP000649573"/>
    </source>
</evidence>
<dbReference type="EMBL" id="BMRE01000001">
    <property type="protein sequence ID" value="GGU15081.1"/>
    <property type="molecule type" value="Genomic_DNA"/>
</dbReference>
<dbReference type="Proteomes" id="UP000649573">
    <property type="component" value="Unassembled WGS sequence"/>
</dbReference>
<name>A0ABQ2U9V3_9PSEU</name>
<keyword evidence="2" id="KW-1185">Reference proteome</keyword>
<accession>A0ABQ2U9V3</accession>
<gene>
    <name evidence="1" type="ORF">GCM10010178_03230</name>
</gene>
<sequence length="223" mass="25078">MRDGIDWKSVGSGERFEKIISTLLSTLHKDSERIDGRGGDGGRDHQLRVGDELHIWQSKYYLNRLSESKTRKGKIKASLDAAAKSDPASWTLVTPMIPNRTERDWFDDLASGYPFPLYWRGGDWLEANLASYPSIVRHFMSAEEEFLDLLREFKDEQAVIAEATVFGMGAASPRIELLAEKSTNQTPSIVWIFPLKMGGLLIRSCGRSIEMPKRIAQSPCSSP</sequence>
<protein>
    <recommendedName>
        <fullName evidence="3">Restriction endonuclease</fullName>
    </recommendedName>
</protein>
<organism evidence="1 2">
    <name type="scientific">Lentzea flava</name>
    <dbReference type="NCBI Taxonomy" id="103732"/>
    <lineage>
        <taxon>Bacteria</taxon>
        <taxon>Bacillati</taxon>
        <taxon>Actinomycetota</taxon>
        <taxon>Actinomycetes</taxon>
        <taxon>Pseudonocardiales</taxon>
        <taxon>Pseudonocardiaceae</taxon>
        <taxon>Lentzea</taxon>
    </lineage>
</organism>
<reference evidence="2" key="1">
    <citation type="journal article" date="2019" name="Int. J. Syst. Evol. Microbiol.">
        <title>The Global Catalogue of Microorganisms (GCM) 10K type strain sequencing project: providing services to taxonomists for standard genome sequencing and annotation.</title>
        <authorList>
            <consortium name="The Broad Institute Genomics Platform"/>
            <consortium name="The Broad Institute Genome Sequencing Center for Infectious Disease"/>
            <person name="Wu L."/>
            <person name="Ma J."/>
        </authorList>
    </citation>
    <scope>NUCLEOTIDE SEQUENCE [LARGE SCALE GENOMIC DNA]</scope>
    <source>
        <strain evidence="2">JCM 3296</strain>
    </source>
</reference>
<evidence type="ECO:0008006" key="3">
    <source>
        <dbReference type="Google" id="ProtNLM"/>
    </source>
</evidence>